<reference evidence="2 3" key="2">
    <citation type="submission" date="2020-03" db="EMBL/GenBank/DDBJ databases">
        <authorList>
            <person name="Ichikawa N."/>
            <person name="Kimura A."/>
            <person name="Kitahashi Y."/>
            <person name="Uohara A."/>
        </authorList>
    </citation>
    <scope>NUCLEOTIDE SEQUENCE [LARGE SCALE GENOMIC DNA]</scope>
    <source>
        <strain evidence="2 3">NBRC 108638</strain>
    </source>
</reference>
<dbReference type="Proteomes" id="UP000482960">
    <property type="component" value="Unassembled WGS sequence"/>
</dbReference>
<dbReference type="EMBL" id="BLPG01000001">
    <property type="protein sequence ID" value="GFJ88392.1"/>
    <property type="molecule type" value="Genomic_DNA"/>
</dbReference>
<evidence type="ECO:0000313" key="3">
    <source>
        <dbReference type="Proteomes" id="UP000482960"/>
    </source>
</evidence>
<sequence length="83" mass="9137">MVDGPDQRVQRRRGSVQHAAGHLDQPVDQEVTGAVDQRDVGGRPADIQADDDGFGRRVHALDRTEADPGNRQVAVEERKRPAM</sequence>
<gene>
    <name evidence="2" type="ORF">Prum_020340</name>
</gene>
<organism evidence="2 3">
    <name type="scientific">Phytohabitans rumicis</name>
    <dbReference type="NCBI Taxonomy" id="1076125"/>
    <lineage>
        <taxon>Bacteria</taxon>
        <taxon>Bacillati</taxon>
        <taxon>Actinomycetota</taxon>
        <taxon>Actinomycetes</taxon>
        <taxon>Micromonosporales</taxon>
        <taxon>Micromonosporaceae</taxon>
    </lineage>
</organism>
<evidence type="ECO:0000313" key="2">
    <source>
        <dbReference type="EMBL" id="GFJ88392.1"/>
    </source>
</evidence>
<protein>
    <submittedName>
        <fullName evidence="2">Uncharacterized protein</fullName>
    </submittedName>
</protein>
<feature type="region of interest" description="Disordered" evidence="1">
    <location>
        <begin position="60"/>
        <end position="83"/>
    </location>
</feature>
<reference evidence="2 3" key="1">
    <citation type="submission" date="2020-03" db="EMBL/GenBank/DDBJ databases">
        <title>Whole genome shotgun sequence of Phytohabitans rumicis NBRC 108638.</title>
        <authorList>
            <person name="Komaki H."/>
            <person name="Tamura T."/>
        </authorList>
    </citation>
    <scope>NUCLEOTIDE SEQUENCE [LARGE SCALE GENOMIC DNA]</scope>
    <source>
        <strain evidence="2 3">NBRC 108638</strain>
    </source>
</reference>
<proteinExistence type="predicted"/>
<feature type="region of interest" description="Disordered" evidence="1">
    <location>
        <begin position="1"/>
        <end position="31"/>
    </location>
</feature>
<comment type="caution">
    <text evidence="2">The sequence shown here is derived from an EMBL/GenBank/DDBJ whole genome shotgun (WGS) entry which is preliminary data.</text>
</comment>
<dbReference type="AlphaFoldDB" id="A0A6V8KTE5"/>
<evidence type="ECO:0000256" key="1">
    <source>
        <dbReference type="SAM" id="MobiDB-lite"/>
    </source>
</evidence>
<keyword evidence="3" id="KW-1185">Reference proteome</keyword>
<accession>A0A6V8KTE5</accession>
<name>A0A6V8KTE5_9ACTN</name>